<gene>
    <name evidence="1" type="ORF">GMARGA_LOCUS35228</name>
</gene>
<feature type="non-terminal residue" evidence="1">
    <location>
        <position position="59"/>
    </location>
</feature>
<comment type="caution">
    <text evidence="1">The sequence shown here is derived from an EMBL/GenBank/DDBJ whole genome shotgun (WGS) entry which is preliminary data.</text>
</comment>
<dbReference type="Proteomes" id="UP000789901">
    <property type="component" value="Unassembled WGS sequence"/>
</dbReference>
<keyword evidence="2" id="KW-1185">Reference proteome</keyword>
<accession>A0ABN7WU97</accession>
<reference evidence="1 2" key="1">
    <citation type="submission" date="2021-06" db="EMBL/GenBank/DDBJ databases">
        <authorList>
            <person name="Kallberg Y."/>
            <person name="Tangrot J."/>
            <person name="Rosling A."/>
        </authorList>
    </citation>
    <scope>NUCLEOTIDE SEQUENCE [LARGE SCALE GENOMIC DNA]</scope>
    <source>
        <strain evidence="1 2">120-4 pot B 10/14</strain>
    </source>
</reference>
<dbReference type="EMBL" id="CAJVQB010064609">
    <property type="protein sequence ID" value="CAG8841066.1"/>
    <property type="molecule type" value="Genomic_DNA"/>
</dbReference>
<evidence type="ECO:0000313" key="1">
    <source>
        <dbReference type="EMBL" id="CAG8841066.1"/>
    </source>
</evidence>
<proteinExistence type="predicted"/>
<evidence type="ECO:0000313" key="2">
    <source>
        <dbReference type="Proteomes" id="UP000789901"/>
    </source>
</evidence>
<sequence length="59" mass="7100">LFWEMAKAKYITRFPMINDHWAEELNNPSKILEATENDVIFLEKCESNKENLETFMVYN</sequence>
<feature type="non-terminal residue" evidence="1">
    <location>
        <position position="1"/>
    </location>
</feature>
<protein>
    <submittedName>
        <fullName evidence="1">11278_t:CDS:1</fullName>
    </submittedName>
</protein>
<name>A0ABN7WU97_GIGMA</name>
<organism evidence="1 2">
    <name type="scientific">Gigaspora margarita</name>
    <dbReference type="NCBI Taxonomy" id="4874"/>
    <lineage>
        <taxon>Eukaryota</taxon>
        <taxon>Fungi</taxon>
        <taxon>Fungi incertae sedis</taxon>
        <taxon>Mucoromycota</taxon>
        <taxon>Glomeromycotina</taxon>
        <taxon>Glomeromycetes</taxon>
        <taxon>Diversisporales</taxon>
        <taxon>Gigasporaceae</taxon>
        <taxon>Gigaspora</taxon>
    </lineage>
</organism>